<dbReference type="STRING" id="1408254.T458_13555"/>
<dbReference type="PATRIC" id="fig|1408254.3.peg.2675"/>
<dbReference type="InterPro" id="IPR013325">
    <property type="entry name" value="RNA_pol_sigma_r2"/>
</dbReference>
<reference evidence="8 9" key="1">
    <citation type="journal article" date="2014" name="Genome Announc.">
        <title>Draft Genome Sequence of Brevibacillus panacihumi Strain W25, a Halotolerant Hydrocarbon-Degrading Bacterium.</title>
        <authorList>
            <person name="Wang X."/>
            <person name="Jin D."/>
            <person name="Zhou L."/>
            <person name="Wu L."/>
            <person name="An W."/>
            <person name="Chen Y."/>
            <person name="Zhao L."/>
        </authorList>
    </citation>
    <scope>NUCLEOTIDE SEQUENCE [LARGE SCALE GENOMIC DNA]</scope>
    <source>
        <strain evidence="8 9">W25</strain>
    </source>
</reference>
<dbReference type="Gene3D" id="1.10.10.10">
    <property type="entry name" value="Winged helix-like DNA-binding domain superfamily/Winged helix DNA-binding domain"/>
    <property type="match status" value="1"/>
</dbReference>
<dbReference type="SUPFAM" id="SSF88659">
    <property type="entry name" value="Sigma3 and sigma4 domains of RNA polymerase sigma factors"/>
    <property type="match status" value="1"/>
</dbReference>
<dbReference type="NCBIfam" id="TIGR02937">
    <property type="entry name" value="sigma70-ECF"/>
    <property type="match status" value="1"/>
</dbReference>
<organism evidence="8 9">
    <name type="scientific">Brevibacillus panacihumi W25</name>
    <dbReference type="NCBI Taxonomy" id="1408254"/>
    <lineage>
        <taxon>Bacteria</taxon>
        <taxon>Bacillati</taxon>
        <taxon>Bacillota</taxon>
        <taxon>Bacilli</taxon>
        <taxon>Bacillales</taxon>
        <taxon>Paenibacillaceae</taxon>
        <taxon>Brevibacillus</taxon>
    </lineage>
</organism>
<gene>
    <name evidence="8" type="ORF">T458_13555</name>
</gene>
<dbReference type="InterPro" id="IPR036388">
    <property type="entry name" value="WH-like_DNA-bd_sf"/>
</dbReference>
<keyword evidence="2" id="KW-0805">Transcription regulation</keyword>
<dbReference type="Pfam" id="PF04545">
    <property type="entry name" value="Sigma70_r4"/>
    <property type="match status" value="1"/>
</dbReference>
<dbReference type="GO" id="GO:0006352">
    <property type="term" value="P:DNA-templated transcription initiation"/>
    <property type="evidence" value="ECO:0007669"/>
    <property type="project" value="InterPro"/>
</dbReference>
<dbReference type="Proteomes" id="UP000017973">
    <property type="component" value="Unassembled WGS sequence"/>
</dbReference>
<protein>
    <submittedName>
        <fullName evidence="8">RNA polymerase</fullName>
    </submittedName>
</protein>
<feature type="domain" description="RNA polymerase sigma-70 region 4" evidence="7">
    <location>
        <begin position="127"/>
        <end position="172"/>
    </location>
</feature>
<proteinExistence type="inferred from homology"/>
<dbReference type="InterPro" id="IPR014284">
    <property type="entry name" value="RNA_pol_sigma-70_dom"/>
</dbReference>
<dbReference type="InterPro" id="IPR039425">
    <property type="entry name" value="RNA_pol_sigma-70-like"/>
</dbReference>
<comment type="caution">
    <text evidence="8">The sequence shown here is derived from an EMBL/GenBank/DDBJ whole genome shotgun (WGS) entry which is preliminary data.</text>
</comment>
<comment type="similarity">
    <text evidence="1">Belongs to the sigma-70 factor family. ECF subfamily.</text>
</comment>
<keyword evidence="4" id="KW-0238">DNA-binding</keyword>
<dbReference type="GO" id="GO:0003677">
    <property type="term" value="F:DNA binding"/>
    <property type="evidence" value="ECO:0007669"/>
    <property type="project" value="UniProtKB-KW"/>
</dbReference>
<dbReference type="PANTHER" id="PTHR43133:SF57">
    <property type="entry name" value="RNA POLYMERASE SIGMA-70 FACTOR"/>
    <property type="match status" value="1"/>
</dbReference>
<sequence>MKTMNAMSTARVYPQLDHQQIYEEYAEKIHRYFRYRVKNVWDVEDLTTTVFIKVYSKLEQYDRRHPFGAWIFRIAHNTLIDYLRKKRECPVDQEMFSSIKATDEDELPEASLLTQETTEGLWKQVHNLTVDQRNVISLRYLADLRMNEIAQILGKSEASVKILHFRGIRKLQQIMKAEA</sequence>
<evidence type="ECO:0000313" key="9">
    <source>
        <dbReference type="Proteomes" id="UP000017973"/>
    </source>
</evidence>
<name>V6M6Y1_9BACL</name>
<dbReference type="PANTHER" id="PTHR43133">
    <property type="entry name" value="RNA POLYMERASE ECF-TYPE SIGMA FACTO"/>
    <property type="match status" value="1"/>
</dbReference>
<keyword evidence="3" id="KW-0731">Sigma factor</keyword>
<evidence type="ECO:0000256" key="4">
    <source>
        <dbReference type="ARBA" id="ARBA00023125"/>
    </source>
</evidence>
<evidence type="ECO:0000256" key="3">
    <source>
        <dbReference type="ARBA" id="ARBA00023082"/>
    </source>
</evidence>
<dbReference type="AlphaFoldDB" id="V6M6Y1"/>
<evidence type="ECO:0000256" key="2">
    <source>
        <dbReference type="ARBA" id="ARBA00023015"/>
    </source>
</evidence>
<evidence type="ECO:0000256" key="1">
    <source>
        <dbReference type="ARBA" id="ARBA00010641"/>
    </source>
</evidence>
<dbReference type="GO" id="GO:0016987">
    <property type="term" value="F:sigma factor activity"/>
    <property type="evidence" value="ECO:0007669"/>
    <property type="project" value="UniProtKB-KW"/>
</dbReference>
<feature type="domain" description="RNA polymerase sigma-70 region 2" evidence="6">
    <location>
        <begin position="21"/>
        <end position="87"/>
    </location>
</feature>
<dbReference type="InterPro" id="IPR013324">
    <property type="entry name" value="RNA_pol_sigma_r3/r4-like"/>
</dbReference>
<evidence type="ECO:0000259" key="7">
    <source>
        <dbReference type="Pfam" id="PF04545"/>
    </source>
</evidence>
<dbReference type="InterPro" id="IPR007630">
    <property type="entry name" value="RNA_pol_sigma70_r4"/>
</dbReference>
<dbReference type="SUPFAM" id="SSF88946">
    <property type="entry name" value="Sigma2 domain of RNA polymerase sigma factors"/>
    <property type="match status" value="1"/>
</dbReference>
<dbReference type="InterPro" id="IPR007627">
    <property type="entry name" value="RNA_pol_sigma70_r2"/>
</dbReference>
<accession>V6M6Y1</accession>
<dbReference type="Pfam" id="PF04542">
    <property type="entry name" value="Sigma70_r2"/>
    <property type="match status" value="1"/>
</dbReference>
<dbReference type="Gene3D" id="1.10.1740.10">
    <property type="match status" value="1"/>
</dbReference>
<dbReference type="EMBL" id="AYJU01000016">
    <property type="protein sequence ID" value="EST54351.1"/>
    <property type="molecule type" value="Genomic_DNA"/>
</dbReference>
<keyword evidence="5" id="KW-0804">Transcription</keyword>
<dbReference type="HOGENOM" id="CLU_047691_3_4_9"/>
<keyword evidence="9" id="KW-1185">Reference proteome</keyword>
<evidence type="ECO:0000313" key="8">
    <source>
        <dbReference type="EMBL" id="EST54351.1"/>
    </source>
</evidence>
<evidence type="ECO:0000256" key="5">
    <source>
        <dbReference type="ARBA" id="ARBA00023163"/>
    </source>
</evidence>
<evidence type="ECO:0000259" key="6">
    <source>
        <dbReference type="Pfam" id="PF04542"/>
    </source>
</evidence>
<dbReference type="eggNOG" id="COG1595">
    <property type="taxonomic scope" value="Bacteria"/>
</dbReference>